<gene>
    <name evidence="2" type="ORF">AVEN_198255_1</name>
</gene>
<comment type="caution">
    <text evidence="2">The sequence shown here is derived from an EMBL/GenBank/DDBJ whole genome shotgun (WGS) entry which is preliminary data.</text>
</comment>
<dbReference type="Proteomes" id="UP000499080">
    <property type="component" value="Unassembled WGS sequence"/>
</dbReference>
<keyword evidence="1" id="KW-0812">Transmembrane</keyword>
<dbReference type="AlphaFoldDB" id="A0A4Y2F7B2"/>
<keyword evidence="1" id="KW-1133">Transmembrane helix</keyword>
<keyword evidence="3" id="KW-1185">Reference proteome</keyword>
<proteinExistence type="predicted"/>
<accession>A0A4Y2F7B2</accession>
<protein>
    <submittedName>
        <fullName evidence="2">Uncharacterized protein</fullName>
    </submittedName>
</protein>
<name>A0A4Y2F7B2_ARAVE</name>
<feature type="transmembrane region" description="Helical" evidence="1">
    <location>
        <begin position="36"/>
        <end position="59"/>
    </location>
</feature>
<evidence type="ECO:0000313" key="3">
    <source>
        <dbReference type="Proteomes" id="UP000499080"/>
    </source>
</evidence>
<evidence type="ECO:0000256" key="1">
    <source>
        <dbReference type="SAM" id="Phobius"/>
    </source>
</evidence>
<dbReference type="EMBL" id="BGPR01000837">
    <property type="protein sequence ID" value="GBM37350.1"/>
    <property type="molecule type" value="Genomic_DNA"/>
</dbReference>
<evidence type="ECO:0000313" key="2">
    <source>
        <dbReference type="EMBL" id="GBM37350.1"/>
    </source>
</evidence>
<dbReference type="OrthoDB" id="6581954at2759"/>
<organism evidence="2 3">
    <name type="scientific">Araneus ventricosus</name>
    <name type="common">Orbweaver spider</name>
    <name type="synonym">Epeira ventricosa</name>
    <dbReference type="NCBI Taxonomy" id="182803"/>
    <lineage>
        <taxon>Eukaryota</taxon>
        <taxon>Metazoa</taxon>
        <taxon>Ecdysozoa</taxon>
        <taxon>Arthropoda</taxon>
        <taxon>Chelicerata</taxon>
        <taxon>Arachnida</taxon>
        <taxon>Araneae</taxon>
        <taxon>Araneomorphae</taxon>
        <taxon>Entelegynae</taxon>
        <taxon>Araneoidea</taxon>
        <taxon>Araneidae</taxon>
        <taxon>Araneus</taxon>
    </lineage>
</organism>
<reference evidence="2 3" key="1">
    <citation type="journal article" date="2019" name="Sci. Rep.">
        <title>Orb-weaving spider Araneus ventricosus genome elucidates the spidroin gene catalogue.</title>
        <authorList>
            <person name="Kono N."/>
            <person name="Nakamura H."/>
            <person name="Ohtoshi R."/>
            <person name="Moran D.A.P."/>
            <person name="Shinohara A."/>
            <person name="Yoshida Y."/>
            <person name="Fujiwara M."/>
            <person name="Mori M."/>
            <person name="Tomita M."/>
            <person name="Arakawa K."/>
        </authorList>
    </citation>
    <scope>NUCLEOTIDE SEQUENCE [LARGE SCALE GENOMIC DNA]</scope>
</reference>
<sequence>MHLIVNLSMLQATLIYSAYASSSIEIKKDYEYPQWAYIVGWILFALTLCWIPFLAIAAYRKAPKSHVISRLRTTIQPRLRSQSEAMWEPKPVIILNGSTVTASEFPDYKLPELLPTVPNAVQSYVEKHSKIHQNAETVF</sequence>
<keyword evidence="1" id="KW-0472">Membrane</keyword>